<organism evidence="1 2">
    <name type="scientific">Irregularibacter muris</name>
    <dbReference type="NCBI Taxonomy" id="1796619"/>
    <lineage>
        <taxon>Bacteria</taxon>
        <taxon>Bacillati</taxon>
        <taxon>Bacillota</taxon>
        <taxon>Clostridia</taxon>
        <taxon>Eubacteriales</taxon>
        <taxon>Eubacteriaceae</taxon>
        <taxon>Irregularibacter</taxon>
    </lineage>
</organism>
<dbReference type="GO" id="GO:0043937">
    <property type="term" value="P:regulation of sporulation"/>
    <property type="evidence" value="ECO:0007669"/>
    <property type="project" value="InterPro"/>
</dbReference>
<comment type="caution">
    <text evidence="1">The sequence shown here is derived from an EMBL/GenBank/DDBJ whole genome shotgun (WGS) entry which is preliminary data.</text>
</comment>
<accession>A0AAE3HHP6</accession>
<evidence type="ECO:0000313" key="1">
    <source>
        <dbReference type="EMBL" id="MCR1899323.1"/>
    </source>
</evidence>
<reference evidence="1" key="1">
    <citation type="submission" date="2022-07" db="EMBL/GenBank/DDBJ databases">
        <title>Enhanced cultured diversity of the mouse gut microbiota enables custom-made synthetic communities.</title>
        <authorList>
            <person name="Afrizal A."/>
        </authorList>
    </citation>
    <scope>NUCLEOTIDE SEQUENCE</scope>
    <source>
        <strain evidence="1">DSM 28593</strain>
    </source>
</reference>
<dbReference type="AlphaFoldDB" id="A0AAE3HHP6"/>
<dbReference type="InterPro" id="IPR018540">
    <property type="entry name" value="Spo0E-like"/>
</dbReference>
<keyword evidence="2" id="KW-1185">Reference proteome</keyword>
<dbReference type="InterPro" id="IPR037208">
    <property type="entry name" value="Spo0E-like_sf"/>
</dbReference>
<proteinExistence type="predicted"/>
<sequence>MNNAKAITLKHQLDTIRCKLENILCEGEISSEEVCNMSRTLDQFIVIYQRLMLEKK</sequence>
<dbReference type="RefSeq" id="WP_257531549.1">
    <property type="nucleotide sequence ID" value="NZ_JANKAS010000008.1"/>
</dbReference>
<dbReference type="Pfam" id="PF09388">
    <property type="entry name" value="SpoOE-like"/>
    <property type="match status" value="1"/>
</dbReference>
<gene>
    <name evidence="1" type="ORF">NSA47_10045</name>
</gene>
<protein>
    <submittedName>
        <fullName evidence="1">Spo0E family sporulation regulatory protein-aspartic acid phosphatase</fullName>
    </submittedName>
</protein>
<evidence type="ECO:0000313" key="2">
    <source>
        <dbReference type="Proteomes" id="UP001205748"/>
    </source>
</evidence>
<dbReference type="SUPFAM" id="SSF140500">
    <property type="entry name" value="BAS1536-like"/>
    <property type="match status" value="1"/>
</dbReference>
<name>A0AAE3HHP6_9FIRM</name>
<dbReference type="Proteomes" id="UP001205748">
    <property type="component" value="Unassembled WGS sequence"/>
</dbReference>
<dbReference type="EMBL" id="JANKAS010000008">
    <property type="protein sequence ID" value="MCR1899323.1"/>
    <property type="molecule type" value="Genomic_DNA"/>
</dbReference>